<accession>A0ABU5SK94</accession>
<sequence length="92" mass="10520">MANSVYCISDFYTLFYFRFIDKVGKYEPNIWLNKIDNPAFRTWSGLAFEQGCFSHIPQIKRVLNIGGVASETSSWRTKGEGGTKSSQIQWGK</sequence>
<feature type="region of interest" description="Disordered" evidence="1">
    <location>
        <begin position="72"/>
        <end position="92"/>
    </location>
</feature>
<feature type="compositionally biased region" description="Polar residues" evidence="1">
    <location>
        <begin position="83"/>
        <end position="92"/>
    </location>
</feature>
<comment type="caution">
    <text evidence="2">The sequence shown here is derived from an EMBL/GenBank/DDBJ whole genome shotgun (WGS) entry which is preliminary data.</text>
</comment>
<name>A0ABU5SK94_9BACT</name>
<gene>
    <name evidence="2" type="ORF">VB798_14040</name>
</gene>
<proteinExistence type="predicted"/>
<dbReference type="RefSeq" id="WP_323259354.1">
    <property type="nucleotide sequence ID" value="NZ_JAYGIM010000010.1"/>
</dbReference>
<evidence type="ECO:0000256" key="1">
    <source>
        <dbReference type="SAM" id="MobiDB-lite"/>
    </source>
</evidence>
<keyword evidence="3" id="KW-1185">Reference proteome</keyword>
<dbReference type="EMBL" id="JAYGIM010000010">
    <property type="protein sequence ID" value="MEA5427706.1"/>
    <property type="molecule type" value="Genomic_DNA"/>
</dbReference>
<evidence type="ECO:0000313" key="2">
    <source>
        <dbReference type="EMBL" id="MEA5427706.1"/>
    </source>
</evidence>
<protein>
    <submittedName>
        <fullName evidence="2">Uncharacterized protein</fullName>
    </submittedName>
</protein>
<reference evidence="2 3" key="1">
    <citation type="submission" date="2023-12" db="EMBL/GenBank/DDBJ databases">
        <title>Novel species of the genus Arcicella isolated from rivers.</title>
        <authorList>
            <person name="Lu H."/>
        </authorList>
    </citation>
    <scope>NUCLEOTIDE SEQUENCE [LARGE SCALE GENOMIC DNA]</scope>
    <source>
        <strain evidence="2 3">DC25W</strain>
    </source>
</reference>
<dbReference type="Proteomes" id="UP001302222">
    <property type="component" value="Unassembled WGS sequence"/>
</dbReference>
<organism evidence="2 3">
    <name type="scientific">Arcicella lustrica</name>
    <dbReference type="NCBI Taxonomy" id="2984196"/>
    <lineage>
        <taxon>Bacteria</taxon>
        <taxon>Pseudomonadati</taxon>
        <taxon>Bacteroidota</taxon>
        <taxon>Cytophagia</taxon>
        <taxon>Cytophagales</taxon>
        <taxon>Flectobacillaceae</taxon>
        <taxon>Arcicella</taxon>
    </lineage>
</organism>
<evidence type="ECO:0000313" key="3">
    <source>
        <dbReference type="Proteomes" id="UP001302222"/>
    </source>
</evidence>